<protein>
    <submittedName>
        <fullName evidence="1">Uncharacterized protein</fullName>
    </submittedName>
</protein>
<organism evidence="1">
    <name type="scientific">Florenciella parvula</name>
    <dbReference type="NCBI Taxonomy" id="236787"/>
    <lineage>
        <taxon>Eukaryota</taxon>
        <taxon>Sar</taxon>
        <taxon>Stramenopiles</taxon>
        <taxon>Ochrophyta</taxon>
        <taxon>Dictyochophyceae</taxon>
        <taxon>Florenciellales</taxon>
        <taxon>Florenciella</taxon>
    </lineage>
</organism>
<dbReference type="InterPro" id="IPR053143">
    <property type="entry name" value="Arylsulfate_ST"/>
</dbReference>
<proteinExistence type="predicted"/>
<gene>
    <name evidence="1" type="ORF">FPAR1323_LOCUS14892</name>
</gene>
<dbReference type="AlphaFoldDB" id="A0A7S2D178"/>
<accession>A0A7S2D178</accession>
<dbReference type="GO" id="GO:0004062">
    <property type="term" value="F:aryl sulfotransferase activity"/>
    <property type="evidence" value="ECO:0007669"/>
    <property type="project" value="InterPro"/>
</dbReference>
<dbReference type="EMBL" id="HBGT01028535">
    <property type="protein sequence ID" value="CAD9441493.1"/>
    <property type="molecule type" value="Transcribed_RNA"/>
</dbReference>
<evidence type="ECO:0000313" key="1">
    <source>
        <dbReference type="EMBL" id="CAD9441493.1"/>
    </source>
</evidence>
<dbReference type="InterPro" id="IPR010262">
    <property type="entry name" value="Arylsulfotransferase_bact"/>
</dbReference>
<sequence length="328" mass="35923">MATVCSTDAHFNRVQQASDNTVYAGSRDLSALLKVSKMSGSLEWILGGPFSDFVTIDLNGTEYPAGYEYWTHQHNFEWVGSNKFIMFDNGASDPVTGTFDHESRFLMIEVDEIAYTATVVWEWSTGEEAPIWGDADLLPNGNVVGPSWNQYVDPTSEDELANYQAHIWEVTSEKELAWSMHVEGACIHAFGCNPESPERYLRRSSEAPMGWAIYSAERFMVAPAVTSIVATASSKKESKSSGVGGTIAIEAYMAYRSSTAVEAHAVVTTADGTVLGKAKFELAAMWAATNVEVDIDSDSWTTLEEEGTVSVEVYSAKGEATVMELTYE</sequence>
<dbReference type="Pfam" id="PF05935">
    <property type="entry name" value="Arylsulfotrans"/>
    <property type="match status" value="1"/>
</dbReference>
<reference evidence="1" key="1">
    <citation type="submission" date="2021-01" db="EMBL/GenBank/DDBJ databases">
        <authorList>
            <person name="Corre E."/>
            <person name="Pelletier E."/>
            <person name="Niang G."/>
            <person name="Scheremetjew M."/>
            <person name="Finn R."/>
            <person name="Kale V."/>
            <person name="Holt S."/>
            <person name="Cochrane G."/>
            <person name="Meng A."/>
            <person name="Brown T."/>
            <person name="Cohen L."/>
        </authorList>
    </citation>
    <scope>NUCLEOTIDE SEQUENCE</scope>
    <source>
        <strain evidence="1">RCC1693</strain>
    </source>
</reference>
<name>A0A7S2D178_9STRA</name>
<dbReference type="PANTHER" id="PTHR35340:SF5">
    <property type="entry name" value="ASST-DOMAIN-CONTAINING PROTEIN"/>
    <property type="match status" value="1"/>
</dbReference>
<dbReference type="PANTHER" id="PTHR35340">
    <property type="entry name" value="PQQ ENZYME REPEAT PROTEIN-RELATED"/>
    <property type="match status" value="1"/>
</dbReference>